<dbReference type="InterPro" id="IPR000073">
    <property type="entry name" value="AB_hydrolase_1"/>
</dbReference>
<dbReference type="InterPro" id="IPR052920">
    <property type="entry name" value="DNA-binding_regulatory"/>
</dbReference>
<dbReference type="GO" id="GO:0016787">
    <property type="term" value="F:hydrolase activity"/>
    <property type="evidence" value="ECO:0007669"/>
    <property type="project" value="UniProtKB-KW"/>
</dbReference>
<name>A0A087ARZ6_9BIFI</name>
<feature type="domain" description="AB hydrolase-1" evidence="3">
    <location>
        <begin position="119"/>
        <end position="327"/>
    </location>
</feature>
<dbReference type="EMBL" id="JGYX01000001">
    <property type="protein sequence ID" value="KFI61546.1"/>
    <property type="molecule type" value="Genomic_DNA"/>
</dbReference>
<feature type="region of interest" description="Disordered" evidence="1">
    <location>
        <begin position="58"/>
        <end position="77"/>
    </location>
</feature>
<keyword evidence="2" id="KW-0472">Membrane</keyword>
<gene>
    <name evidence="4" type="ORF">BIGA_0062</name>
</gene>
<evidence type="ECO:0000256" key="2">
    <source>
        <dbReference type="SAM" id="Phobius"/>
    </source>
</evidence>
<dbReference type="InterPro" id="IPR029058">
    <property type="entry name" value="AB_hydrolase_fold"/>
</dbReference>
<dbReference type="AlphaFoldDB" id="A0A087ARZ6"/>
<keyword evidence="5" id="KW-1185">Reference proteome</keyword>
<comment type="caution">
    <text evidence="4">The sequence shown here is derived from an EMBL/GenBank/DDBJ whole genome shotgun (WGS) entry which is preliminary data.</text>
</comment>
<proteinExistence type="predicted"/>
<dbReference type="SUPFAM" id="SSF53474">
    <property type="entry name" value="alpha/beta-Hydrolases"/>
    <property type="match status" value="1"/>
</dbReference>
<accession>A0A087ARZ6</accession>
<keyword evidence="2" id="KW-1133">Transmembrane helix</keyword>
<sequence length="341" mass="37679">MEEVAMTQTTSTLTKKVLIGAGVTAAATVGALYATANLLFSFALDTQARRSMMRRLQDGELEDPQPETPAADMAEQEEAADWFEESKQPISMMSRDGFKLHGWLVDPDCVSPTPHLYAICCHGYSGDPTEMAKYAHRYARMGFTVLVPASRGHELSQGRYIGMGWMERVDLMDWIGVITAADPQARILLHGNSMGGAAVMMAAGEASLPRNVVSAIEDSGFTSVWDQFMFNARSLYHLPRWAARPLVATMSLICRHRAGYGFREASCVRQLHHTTIPMLFIHGGADDFVSPASLERNFDACASIDRQKMMIPGAGHTMAASTDPERYWRRVSNFVTRTFGL</sequence>
<dbReference type="Proteomes" id="UP000029046">
    <property type="component" value="Unassembled WGS sequence"/>
</dbReference>
<dbReference type="PANTHER" id="PTHR43358">
    <property type="entry name" value="ALPHA/BETA-HYDROLASE"/>
    <property type="match status" value="1"/>
</dbReference>
<dbReference type="Pfam" id="PF12697">
    <property type="entry name" value="Abhydrolase_6"/>
    <property type="match status" value="1"/>
</dbReference>
<protein>
    <submittedName>
        <fullName evidence="4">Hydrolase of the alpha/beta superfamily protein</fullName>
    </submittedName>
</protein>
<dbReference type="Gene3D" id="3.40.50.1820">
    <property type="entry name" value="alpha/beta hydrolase"/>
    <property type="match status" value="1"/>
</dbReference>
<evidence type="ECO:0000256" key="1">
    <source>
        <dbReference type="SAM" id="MobiDB-lite"/>
    </source>
</evidence>
<organism evidence="4 5">
    <name type="scientific">Bifidobacterium pullorum subsp. gallinarum</name>
    <dbReference type="NCBI Taxonomy" id="78344"/>
    <lineage>
        <taxon>Bacteria</taxon>
        <taxon>Bacillati</taxon>
        <taxon>Actinomycetota</taxon>
        <taxon>Actinomycetes</taxon>
        <taxon>Bifidobacteriales</taxon>
        <taxon>Bifidobacteriaceae</taxon>
        <taxon>Bifidobacterium</taxon>
    </lineage>
</organism>
<keyword evidence="2" id="KW-0812">Transmembrane</keyword>
<keyword evidence="4" id="KW-0378">Hydrolase</keyword>
<evidence type="ECO:0000313" key="5">
    <source>
        <dbReference type="Proteomes" id="UP000029046"/>
    </source>
</evidence>
<feature type="transmembrane region" description="Helical" evidence="2">
    <location>
        <begin position="17"/>
        <end position="44"/>
    </location>
</feature>
<dbReference type="eggNOG" id="COG1073">
    <property type="taxonomic scope" value="Bacteria"/>
</dbReference>
<evidence type="ECO:0000313" key="4">
    <source>
        <dbReference type="EMBL" id="KFI61546.1"/>
    </source>
</evidence>
<dbReference type="PANTHER" id="PTHR43358:SF4">
    <property type="entry name" value="ALPHA_BETA HYDROLASE FOLD-1 DOMAIN-CONTAINING PROTEIN"/>
    <property type="match status" value="1"/>
</dbReference>
<reference evidence="4 5" key="1">
    <citation type="submission" date="2014-03" db="EMBL/GenBank/DDBJ databases">
        <title>Genomics of Bifidobacteria.</title>
        <authorList>
            <person name="Ventura M."/>
            <person name="Milani C."/>
            <person name="Lugli G.A."/>
        </authorList>
    </citation>
    <scope>NUCLEOTIDE SEQUENCE [LARGE SCALE GENOMIC DNA]</scope>
    <source>
        <strain evidence="4 5">LMG 11586</strain>
    </source>
</reference>
<evidence type="ECO:0000259" key="3">
    <source>
        <dbReference type="Pfam" id="PF12697"/>
    </source>
</evidence>